<reference evidence="1" key="1">
    <citation type="submission" date="2020-05" db="EMBL/GenBank/DDBJ databases">
        <title>Chitinophaga laudate sp. nov., isolated from a tropical peat swamp.</title>
        <authorList>
            <person name="Goh C.B.S."/>
            <person name="Lee M.S."/>
            <person name="Parimannan S."/>
            <person name="Pasbakhsh P."/>
            <person name="Yule C.M."/>
            <person name="Rajandas H."/>
            <person name="Loke S."/>
            <person name="Croft L."/>
            <person name="Tan J.B.L."/>
        </authorList>
    </citation>
    <scope>NUCLEOTIDE SEQUENCE</scope>
    <source>
        <strain evidence="1">Mgbs1</strain>
    </source>
</reference>
<evidence type="ECO:0000313" key="1">
    <source>
        <dbReference type="EMBL" id="NSL85854.1"/>
    </source>
</evidence>
<gene>
    <name evidence="1" type="ORF">ECE50_003360</name>
</gene>
<dbReference type="AlphaFoldDB" id="A0A3S1D2S2"/>
<accession>A0A3S1D2S2</accession>
<dbReference type="OrthoDB" id="1417318at2"/>
<sequence length="422" mass="48537">MQPIPTYIINLKKRTERKEHILLEFSGRAEFSPRIVEAQEREEGALGLWLTIRQIIQEAVTLQQAYIILCEDDHTFLPHYQASVLHAAIAEADARQADILSGGVSWFNNALPVSDTLYWVEKFSGMQFTIIFSRFFQPLLDVAFTTDDAADTKTSHLTDNKYFIYPFISGQREFGYSDVTPRNNREGRVSTLFDNSLKKAGAVKYICEYYRQLHEKMVTDDTATYDGISIPTFVISLPGGPDRQAHVQQQFRGRSEFSIVHLTAHRQENGGPDLWRTFREIIATAHSNEDDVIIICQDSHLFTAHYSRDYLLRNIIEAYRQGTTLLSGMVNEFDIAVPVTTNRFWLNSLSSLQFLVVYKSIFQKILQQETTGKMAVHRALSDITSYKMVLFPFISAHKDFSFNNAVPRLQLARRIYDIHRLK</sequence>
<evidence type="ECO:0000313" key="2">
    <source>
        <dbReference type="Proteomes" id="UP000281028"/>
    </source>
</evidence>
<protein>
    <submittedName>
        <fullName evidence="1">Uncharacterized protein</fullName>
    </submittedName>
</protein>
<dbReference type="EMBL" id="RIAR02000001">
    <property type="protein sequence ID" value="NSL85854.1"/>
    <property type="molecule type" value="Genomic_DNA"/>
</dbReference>
<organism evidence="1 2">
    <name type="scientific">Chitinophaga solisilvae</name>
    <dbReference type="NCBI Taxonomy" id="1233460"/>
    <lineage>
        <taxon>Bacteria</taxon>
        <taxon>Pseudomonadati</taxon>
        <taxon>Bacteroidota</taxon>
        <taxon>Chitinophagia</taxon>
        <taxon>Chitinophagales</taxon>
        <taxon>Chitinophagaceae</taxon>
        <taxon>Chitinophaga</taxon>
    </lineage>
</organism>
<keyword evidence="2" id="KW-1185">Reference proteome</keyword>
<comment type="caution">
    <text evidence="1">The sequence shown here is derived from an EMBL/GenBank/DDBJ whole genome shotgun (WGS) entry which is preliminary data.</text>
</comment>
<dbReference type="Proteomes" id="UP000281028">
    <property type="component" value="Unassembled WGS sequence"/>
</dbReference>
<name>A0A3S1D2S2_9BACT</name>
<proteinExistence type="predicted"/>